<evidence type="ECO:0000313" key="3">
    <source>
        <dbReference type="EMBL" id="KKK82303.1"/>
    </source>
</evidence>
<dbReference type="InterPro" id="IPR039552">
    <property type="entry name" value="IS66_C"/>
</dbReference>
<gene>
    <name evidence="3" type="ORF">LCGC14_2804730</name>
</gene>
<accession>A0A0F8YLP3</accession>
<feature type="domain" description="Transposase IS66 central" evidence="1">
    <location>
        <begin position="4"/>
        <end position="152"/>
    </location>
</feature>
<protein>
    <submittedName>
        <fullName evidence="3">Uncharacterized protein</fullName>
    </submittedName>
</protein>
<organism evidence="3">
    <name type="scientific">marine sediment metagenome</name>
    <dbReference type="NCBI Taxonomy" id="412755"/>
    <lineage>
        <taxon>unclassified sequences</taxon>
        <taxon>metagenomes</taxon>
        <taxon>ecological metagenomes</taxon>
    </lineage>
</organism>
<name>A0A0F8YLP3_9ZZZZ</name>
<feature type="domain" description="Transposase IS66 C-terminal" evidence="2">
    <location>
        <begin position="159"/>
        <end position="197"/>
    </location>
</feature>
<evidence type="ECO:0000259" key="1">
    <source>
        <dbReference type="Pfam" id="PF03050"/>
    </source>
</evidence>
<dbReference type="Pfam" id="PF13817">
    <property type="entry name" value="DDE_Tnp_IS66_C"/>
    <property type="match status" value="1"/>
</dbReference>
<proteinExistence type="predicted"/>
<evidence type="ECO:0000259" key="2">
    <source>
        <dbReference type="Pfam" id="PF13817"/>
    </source>
</evidence>
<dbReference type="AlphaFoldDB" id="A0A0F8YLP3"/>
<dbReference type="EMBL" id="LAZR01052733">
    <property type="protein sequence ID" value="KKK82303.1"/>
    <property type="molecule type" value="Genomic_DNA"/>
</dbReference>
<dbReference type="InterPro" id="IPR052344">
    <property type="entry name" value="Transposase-related"/>
</dbReference>
<comment type="caution">
    <text evidence="3">The sequence shown here is derived from an EMBL/GenBank/DDBJ whole genome shotgun (WGS) entry which is preliminary data.</text>
</comment>
<dbReference type="InterPro" id="IPR004291">
    <property type="entry name" value="Transposase_IS66_central"/>
</dbReference>
<reference evidence="3" key="1">
    <citation type="journal article" date="2015" name="Nature">
        <title>Complex archaea that bridge the gap between prokaryotes and eukaryotes.</title>
        <authorList>
            <person name="Spang A."/>
            <person name="Saw J.H."/>
            <person name="Jorgensen S.L."/>
            <person name="Zaremba-Niedzwiedzka K."/>
            <person name="Martijn J."/>
            <person name="Lind A.E."/>
            <person name="van Eijk R."/>
            <person name="Schleper C."/>
            <person name="Guy L."/>
            <person name="Ettema T.J."/>
        </authorList>
    </citation>
    <scope>NUCLEOTIDE SEQUENCE</scope>
</reference>
<dbReference type="Pfam" id="PF03050">
    <property type="entry name" value="DDE_Tnp_IS66"/>
    <property type="match status" value="1"/>
</dbReference>
<dbReference type="PANTHER" id="PTHR33678">
    <property type="entry name" value="BLL1576 PROTEIN"/>
    <property type="match status" value="1"/>
</dbReference>
<sequence length="211" mass="24461">MGNFNLLFSDDGVNAIFCNAHARRKFEPIANVTKGDGLAKEAMGFYRRIYRIERLAKDEKMTVQQRYAMRQRLTQPIMTEFKAWLDEHHPTVLPKSPLGKAFNYCLKHWDGLCRFLDDGRLEVDNNLTEQEIKPFVIARKNFMFCSSVSGANALCLHFSLIRTAKRHGLDPYRYYVKILEDIPYCESVEDYEALLPWNIQMDKVGAVKEAA</sequence>
<dbReference type="PANTHER" id="PTHR33678:SF2">
    <property type="match status" value="1"/>
</dbReference>